<dbReference type="Pfam" id="PF07494">
    <property type="entry name" value="Reg_prop"/>
    <property type="match status" value="1"/>
</dbReference>
<dbReference type="InterPro" id="IPR011110">
    <property type="entry name" value="Reg_prop"/>
</dbReference>
<dbReference type="Gene3D" id="1.10.287.130">
    <property type="match status" value="1"/>
</dbReference>
<keyword evidence="4" id="KW-0808">Transferase</keyword>
<feature type="domain" description="Histidine kinase" evidence="16">
    <location>
        <begin position="930"/>
        <end position="1152"/>
    </location>
</feature>
<dbReference type="EC" id="2.7.13.3" evidence="2"/>
<feature type="domain" description="HTH araC/xylS-type" evidence="15">
    <location>
        <begin position="1349"/>
        <end position="1448"/>
    </location>
</feature>
<dbReference type="PROSITE" id="PS01124">
    <property type="entry name" value="HTH_ARAC_FAMILY_2"/>
    <property type="match status" value="1"/>
</dbReference>
<keyword evidence="14" id="KW-0732">Signal</keyword>
<keyword evidence="5" id="KW-0547">Nucleotide-binding</keyword>
<dbReference type="InterPro" id="IPR013783">
    <property type="entry name" value="Ig-like_fold"/>
</dbReference>
<dbReference type="InterPro" id="IPR015943">
    <property type="entry name" value="WD40/YVTN_repeat-like_dom_sf"/>
</dbReference>
<keyword evidence="13" id="KW-1133">Transmembrane helix</keyword>
<feature type="domain" description="Response regulatory" evidence="17">
    <location>
        <begin position="1195"/>
        <end position="1310"/>
    </location>
</feature>
<dbReference type="SMART" id="SM00342">
    <property type="entry name" value="HTH_ARAC"/>
    <property type="match status" value="1"/>
</dbReference>
<dbReference type="InterPro" id="IPR003661">
    <property type="entry name" value="HisK_dim/P_dom"/>
</dbReference>
<keyword evidence="7" id="KW-0067">ATP-binding</keyword>
<evidence type="ECO:0000256" key="13">
    <source>
        <dbReference type="SAM" id="Phobius"/>
    </source>
</evidence>
<feature type="modified residue" description="4-aspartylphosphate" evidence="12">
    <location>
        <position position="1243"/>
    </location>
</feature>
<evidence type="ECO:0000256" key="3">
    <source>
        <dbReference type="ARBA" id="ARBA00022553"/>
    </source>
</evidence>
<evidence type="ECO:0000313" key="18">
    <source>
        <dbReference type="EMBL" id="KAA5420086.1"/>
    </source>
</evidence>
<accession>A0A120A4H0</accession>
<evidence type="ECO:0000256" key="1">
    <source>
        <dbReference type="ARBA" id="ARBA00000085"/>
    </source>
</evidence>
<dbReference type="SUPFAM" id="SSF46689">
    <property type="entry name" value="Homeodomain-like"/>
    <property type="match status" value="1"/>
</dbReference>
<dbReference type="SMART" id="SM00448">
    <property type="entry name" value="REC"/>
    <property type="match status" value="1"/>
</dbReference>
<dbReference type="PRINTS" id="PR00344">
    <property type="entry name" value="BCTRLSENSOR"/>
</dbReference>
<dbReference type="EMBL" id="VVYX01000009">
    <property type="protein sequence ID" value="KAA5420086.1"/>
    <property type="molecule type" value="Genomic_DNA"/>
</dbReference>
<dbReference type="GO" id="GO:0003700">
    <property type="term" value="F:DNA-binding transcription factor activity"/>
    <property type="evidence" value="ECO:0007669"/>
    <property type="project" value="InterPro"/>
</dbReference>
<evidence type="ECO:0000256" key="4">
    <source>
        <dbReference type="ARBA" id="ARBA00022679"/>
    </source>
</evidence>
<dbReference type="SMART" id="SM00388">
    <property type="entry name" value="HisKA"/>
    <property type="match status" value="1"/>
</dbReference>
<evidence type="ECO:0000256" key="14">
    <source>
        <dbReference type="SAM" id="SignalP"/>
    </source>
</evidence>
<keyword evidence="10" id="KW-0238">DNA-binding</keyword>
<name>A0A120A4H0_9BACE</name>
<dbReference type="Gene3D" id="1.10.10.60">
    <property type="entry name" value="Homeodomain-like"/>
    <property type="match status" value="1"/>
</dbReference>
<evidence type="ECO:0000256" key="6">
    <source>
        <dbReference type="ARBA" id="ARBA00022777"/>
    </source>
</evidence>
<evidence type="ECO:0000259" key="17">
    <source>
        <dbReference type="PROSITE" id="PS50110"/>
    </source>
</evidence>
<dbReference type="Gene3D" id="2.60.40.10">
    <property type="entry name" value="Immunoglobulins"/>
    <property type="match status" value="1"/>
</dbReference>
<evidence type="ECO:0000313" key="19">
    <source>
        <dbReference type="Proteomes" id="UP000482653"/>
    </source>
</evidence>
<dbReference type="CDD" id="cd17574">
    <property type="entry name" value="REC_OmpR"/>
    <property type="match status" value="1"/>
</dbReference>
<dbReference type="GO" id="GO:0043565">
    <property type="term" value="F:sequence-specific DNA binding"/>
    <property type="evidence" value="ECO:0007669"/>
    <property type="project" value="InterPro"/>
</dbReference>
<dbReference type="Pfam" id="PF12833">
    <property type="entry name" value="HTH_18"/>
    <property type="match status" value="1"/>
</dbReference>
<dbReference type="Gene3D" id="3.40.50.2300">
    <property type="match status" value="1"/>
</dbReference>
<dbReference type="CDD" id="cd16922">
    <property type="entry name" value="HATPase_EvgS-ArcB-TorS-like"/>
    <property type="match status" value="1"/>
</dbReference>
<dbReference type="InterPro" id="IPR009057">
    <property type="entry name" value="Homeodomain-like_sf"/>
</dbReference>
<dbReference type="GO" id="GO:0005524">
    <property type="term" value="F:ATP binding"/>
    <property type="evidence" value="ECO:0007669"/>
    <property type="project" value="UniProtKB-KW"/>
</dbReference>
<gene>
    <name evidence="18" type="ORF">F2Y87_09080</name>
</gene>
<keyword evidence="9" id="KW-0805">Transcription regulation</keyword>
<dbReference type="PROSITE" id="PS50110">
    <property type="entry name" value="RESPONSE_REGULATORY"/>
    <property type="match status" value="1"/>
</dbReference>
<dbReference type="Pfam" id="PF02518">
    <property type="entry name" value="HATPase_c"/>
    <property type="match status" value="1"/>
</dbReference>
<evidence type="ECO:0000256" key="2">
    <source>
        <dbReference type="ARBA" id="ARBA00012438"/>
    </source>
</evidence>
<evidence type="ECO:0000256" key="8">
    <source>
        <dbReference type="ARBA" id="ARBA00023012"/>
    </source>
</evidence>
<dbReference type="InterPro" id="IPR018060">
    <property type="entry name" value="HTH_AraC"/>
</dbReference>
<dbReference type="SUPFAM" id="SSF63829">
    <property type="entry name" value="Calcium-dependent phosphotriesterase"/>
    <property type="match status" value="3"/>
</dbReference>
<keyword evidence="13" id="KW-0812">Transmembrane</keyword>
<keyword evidence="6" id="KW-0418">Kinase</keyword>
<dbReference type="InterPro" id="IPR018062">
    <property type="entry name" value="HTH_AraC-typ_CS"/>
</dbReference>
<comment type="caution">
    <text evidence="18">The sequence shown here is derived from an EMBL/GenBank/DDBJ whole genome shotgun (WGS) entry which is preliminary data.</text>
</comment>
<evidence type="ECO:0000256" key="9">
    <source>
        <dbReference type="ARBA" id="ARBA00023015"/>
    </source>
</evidence>
<proteinExistence type="predicted"/>
<feature type="chain" id="PRO_5030020503" description="histidine kinase" evidence="14">
    <location>
        <begin position="22"/>
        <end position="1461"/>
    </location>
</feature>
<dbReference type="InterPro" id="IPR003594">
    <property type="entry name" value="HATPase_dom"/>
</dbReference>
<evidence type="ECO:0000256" key="10">
    <source>
        <dbReference type="ARBA" id="ARBA00023125"/>
    </source>
</evidence>
<dbReference type="Pfam" id="PF00072">
    <property type="entry name" value="Response_reg"/>
    <property type="match status" value="1"/>
</dbReference>
<dbReference type="InterPro" id="IPR036890">
    <property type="entry name" value="HATPase_C_sf"/>
</dbReference>
<dbReference type="Proteomes" id="UP000482653">
    <property type="component" value="Unassembled WGS sequence"/>
</dbReference>
<dbReference type="SMART" id="SM00387">
    <property type="entry name" value="HATPase_c"/>
    <property type="match status" value="1"/>
</dbReference>
<dbReference type="InterPro" id="IPR036097">
    <property type="entry name" value="HisK_dim/P_sf"/>
</dbReference>
<keyword evidence="3 12" id="KW-0597">Phosphoprotein</keyword>
<feature type="signal peptide" evidence="14">
    <location>
        <begin position="1"/>
        <end position="21"/>
    </location>
</feature>
<evidence type="ECO:0000256" key="5">
    <source>
        <dbReference type="ARBA" id="ARBA00022741"/>
    </source>
</evidence>
<evidence type="ECO:0000259" key="16">
    <source>
        <dbReference type="PROSITE" id="PS50109"/>
    </source>
</evidence>
<dbReference type="Gene3D" id="2.130.10.10">
    <property type="entry name" value="YVTN repeat-like/Quinoprotein amine dehydrogenase"/>
    <property type="match status" value="3"/>
</dbReference>
<evidence type="ECO:0000256" key="11">
    <source>
        <dbReference type="ARBA" id="ARBA00023163"/>
    </source>
</evidence>
<reference evidence="18 19" key="1">
    <citation type="journal article" date="2019" name="Nat. Med.">
        <title>A library of human gut bacterial isolates paired with longitudinal multiomics data enables mechanistic microbiome research.</title>
        <authorList>
            <person name="Poyet M."/>
            <person name="Groussin M."/>
            <person name="Gibbons S.M."/>
            <person name="Avila-Pacheco J."/>
            <person name="Jiang X."/>
            <person name="Kearney S.M."/>
            <person name="Perrotta A.R."/>
            <person name="Berdy B."/>
            <person name="Zhao S."/>
            <person name="Lieberman T.D."/>
            <person name="Swanson P.K."/>
            <person name="Smith M."/>
            <person name="Roesemann S."/>
            <person name="Alexander J.E."/>
            <person name="Rich S.A."/>
            <person name="Livny J."/>
            <person name="Vlamakis H."/>
            <person name="Clish C."/>
            <person name="Bullock K."/>
            <person name="Deik A."/>
            <person name="Scott J."/>
            <person name="Pierce K.A."/>
            <person name="Xavier R.J."/>
            <person name="Alm E.J."/>
        </authorList>
    </citation>
    <scope>NUCLEOTIDE SEQUENCE [LARGE SCALE GENOMIC DNA]</scope>
    <source>
        <strain evidence="18 19">BIOML-A8</strain>
    </source>
</reference>
<protein>
    <recommendedName>
        <fullName evidence="2">histidine kinase</fullName>
        <ecNumber evidence="2">2.7.13.3</ecNumber>
    </recommendedName>
</protein>
<dbReference type="SUPFAM" id="SSF47384">
    <property type="entry name" value="Homodimeric domain of signal transducing histidine kinase"/>
    <property type="match status" value="1"/>
</dbReference>
<dbReference type="RefSeq" id="WP_007216935.1">
    <property type="nucleotide sequence ID" value="NZ_CABMLT010000007.1"/>
</dbReference>
<organism evidence="18 19">
    <name type="scientific">Bacteroides cellulosilyticus</name>
    <dbReference type="NCBI Taxonomy" id="246787"/>
    <lineage>
        <taxon>Bacteria</taxon>
        <taxon>Pseudomonadati</taxon>
        <taxon>Bacteroidota</taxon>
        <taxon>Bacteroidia</taxon>
        <taxon>Bacteroidales</taxon>
        <taxon>Bacteroidaceae</taxon>
        <taxon>Bacteroides</taxon>
    </lineage>
</organism>
<dbReference type="PANTHER" id="PTHR43547:SF2">
    <property type="entry name" value="HYBRID SIGNAL TRANSDUCTION HISTIDINE KINASE C"/>
    <property type="match status" value="1"/>
</dbReference>
<dbReference type="FunFam" id="1.10.287.130:FF:000045">
    <property type="entry name" value="Two-component system sensor histidine kinase/response regulator"/>
    <property type="match status" value="1"/>
</dbReference>
<dbReference type="CDD" id="cd00082">
    <property type="entry name" value="HisKA"/>
    <property type="match status" value="1"/>
</dbReference>
<keyword evidence="13" id="KW-0472">Membrane</keyword>
<dbReference type="SUPFAM" id="SSF52172">
    <property type="entry name" value="CheY-like"/>
    <property type="match status" value="1"/>
</dbReference>
<dbReference type="InterPro" id="IPR005467">
    <property type="entry name" value="His_kinase_dom"/>
</dbReference>
<dbReference type="InterPro" id="IPR001789">
    <property type="entry name" value="Sig_transdc_resp-reg_receiver"/>
</dbReference>
<dbReference type="GO" id="GO:0000155">
    <property type="term" value="F:phosphorelay sensor kinase activity"/>
    <property type="evidence" value="ECO:0007669"/>
    <property type="project" value="InterPro"/>
</dbReference>
<dbReference type="Pfam" id="PF00512">
    <property type="entry name" value="HisKA"/>
    <property type="match status" value="1"/>
</dbReference>
<feature type="transmembrane region" description="Helical" evidence="13">
    <location>
        <begin position="880"/>
        <end position="901"/>
    </location>
</feature>
<dbReference type="SUPFAM" id="SSF55874">
    <property type="entry name" value="ATPase domain of HSP90 chaperone/DNA topoisomerase II/histidine kinase"/>
    <property type="match status" value="1"/>
</dbReference>
<dbReference type="PROSITE" id="PS50109">
    <property type="entry name" value="HIS_KIN"/>
    <property type="match status" value="1"/>
</dbReference>
<sequence length="1461" mass="167826">MRKFLHILFFCIWISPMTISAQSLRGTFSTYTSLDGLVHNNILDIYTDSRGFVWICTWNGISRFDGYHFKNYCNDPDNLPVQHNRFTQVMEDANGHLWFQTYDGHLYRFNRFTEQFESIDQLVDQLAGKSYRIGKVLFCHKTGTVWVEFQDNGVVCFSGSKNSSPLTAHSFIGNRQIDSAVSFMCETVDGAVWLVCDRGRRVITITPDFQIEMRIKSDEPIIAAAVVGEGIAFATKYHLISRFLKGYSLLCYDDIKIDGITTLASAADGSELYIGTSFSGVKVLKKKMNALEDKMPSGIVPQHICHMTVDSHNTVWITDLCPGITRFDPSRCDYKHFSQELNTVDYFSDTLSVVQECNDVVWIKMKQAGFGYYNREKDLVEPFFNVPSTDFRMTNGVTAFEIDDDNVMWLSPYYEKGLVKIVIEDARSDIFQLSSGQDTNYPDNIRALQLDRDSNLWVGTKNGRLYCYDSQYNLKHLYSHSDNGNPLGKIYAIFEDSLRNIWVGTKGNGLWRLTPDGKEYKFNHYLHVEGDIGSLSDNHVYAIDQDCFGRIWIATFEGGINLLSDIDSDRFINIYNNFPNYPRGEGKRVRYILSDTLDRMFIATTEGLMICNPSESPEEMQFTVCRRYPGSKNSIGGNDVIHILKDSSGQIWLSTYGGGLSLIKGYSDNEVPIFVNYTTVNGLLDNIVLAAAEDIDKNIWISTEKGIMRFEPQQKIFTDYSLWSNSTPISYNEASVATDAKGTILFGGLNKLQMINTHKVQFSQYEYRLSFTDLEIQDQKIANPFLETDITKNEIELPYNYLLFRVEFASLNFRLQDKVNYMYYLEGYDNTWTISRKVNSAYYSKVPHGHYTFHVKAFVGNELMNSPEITMKIHIATPPWLSWYAYCIYSILFLAVLWLVMRTLYIMTKLRAETRMEQHMSEMKIRFFTNISHELRTPLTLIIGGLEDLQKRETLSKRGQDSLGMSYKNSKRMLSLINQLLDFRKIVKDKLELKVQNADIIPIAQNVLKDFRDMADERKITLLLTVSHSCIMLWIDTERMESVLYNLLSNAFKFTPDNGRVSLSITCKEAEDEKDCVYISVDDSGVGISKEHQKQIFARFSQFRKAIRRDIHGSGIGLALCREIVELHHGTINVESTVGKGSTFTIKLLRGNQHFSMEQIDFDTVADENNYSVSTDMKNISATYSEQALPKDAPTILLVDDNAEIRKFIFNNLMESYRVIEAVDGVDALDKIAVHQPDVIVTDLIMPRMDGIELVDKLRHNFETSHVPIIMLTAKQTSEDKFKAIKYGADSYITKPFSVEFLLVCIDNLLTRRRLLFEHFSSQSANHRIEEFVSQEDVVVTNRDQEFMKELMEWIDTNIHDTELTVNDLAVHLKLGRTTMYNKIKSLTGKSPIELIKEYRVIKAELLIRTGQFSISEVAYQLGFSDPGYFSRCFKEQYKVSPKEYIQLHKFKNKEDEINSI</sequence>
<dbReference type="InterPro" id="IPR011006">
    <property type="entry name" value="CheY-like_superfamily"/>
</dbReference>
<keyword evidence="11" id="KW-0804">Transcription</keyword>
<evidence type="ECO:0000256" key="7">
    <source>
        <dbReference type="ARBA" id="ARBA00022840"/>
    </source>
</evidence>
<dbReference type="Pfam" id="PF07495">
    <property type="entry name" value="Y_Y_Y"/>
    <property type="match status" value="1"/>
</dbReference>
<evidence type="ECO:0000259" key="15">
    <source>
        <dbReference type="PROSITE" id="PS01124"/>
    </source>
</evidence>
<dbReference type="FunFam" id="3.30.565.10:FF:000037">
    <property type="entry name" value="Hybrid sensor histidine kinase/response regulator"/>
    <property type="match status" value="1"/>
</dbReference>
<dbReference type="Gene3D" id="3.30.565.10">
    <property type="entry name" value="Histidine kinase-like ATPase, C-terminal domain"/>
    <property type="match status" value="1"/>
</dbReference>
<comment type="catalytic activity">
    <reaction evidence="1">
        <text>ATP + protein L-histidine = ADP + protein N-phospho-L-histidine.</text>
        <dbReference type="EC" id="2.7.13.3"/>
    </reaction>
</comment>
<dbReference type="PROSITE" id="PS00041">
    <property type="entry name" value="HTH_ARAC_FAMILY_1"/>
    <property type="match status" value="1"/>
</dbReference>
<dbReference type="InterPro" id="IPR011123">
    <property type="entry name" value="Y_Y_Y"/>
</dbReference>
<evidence type="ECO:0000256" key="12">
    <source>
        <dbReference type="PROSITE-ProRule" id="PRU00169"/>
    </source>
</evidence>
<dbReference type="InterPro" id="IPR004358">
    <property type="entry name" value="Sig_transdc_His_kin-like_C"/>
</dbReference>
<keyword evidence="8" id="KW-0902">Two-component regulatory system</keyword>
<dbReference type="PANTHER" id="PTHR43547">
    <property type="entry name" value="TWO-COMPONENT HISTIDINE KINASE"/>
    <property type="match status" value="1"/>
</dbReference>